<dbReference type="AlphaFoldDB" id="A0A2N5ZLC6"/>
<proteinExistence type="predicted"/>
<accession>A0A2N5ZLC6</accession>
<protein>
    <submittedName>
        <fullName evidence="2">Uncharacterized protein</fullName>
    </submittedName>
</protein>
<name>A0A2N5ZLC6_MUIH1</name>
<evidence type="ECO:0000313" key="2">
    <source>
        <dbReference type="EMBL" id="PLX19479.1"/>
    </source>
</evidence>
<evidence type="ECO:0000313" key="3">
    <source>
        <dbReference type="Proteomes" id="UP000234857"/>
    </source>
</evidence>
<sequence>MFKKSIVVLLVMLFLGNLVFANDGKADLQLLLGNVVEKNWENTAKLYQQEYDVQLNTELDNAVNTLTEELINAIKDDAKQDLDMFCEEFENLDIHSKNYVYSEVLTKVKEFDMSRDSEYLPGYGYTDTDYIYKLGKELNANFVQSYWKKEKRTIEKGKTYKFYVKMELATEVGAQLGGEAGAGMFKITGEAHFTVNGKLEKYAEVNMTTKETVNTETMLKYEKRQVFFEVWRAPKATPDAWALDGNCYLYKEFPSETEIVLEPGQVFGL</sequence>
<gene>
    <name evidence="2" type="ORF">C0601_01715</name>
</gene>
<reference evidence="2 3" key="1">
    <citation type="submission" date="2017-11" db="EMBL/GenBank/DDBJ databases">
        <title>Genome-resolved metagenomics identifies genetic mobility, metabolic interactions, and unexpected diversity in perchlorate-reducing communities.</title>
        <authorList>
            <person name="Barnum T.P."/>
            <person name="Figueroa I.A."/>
            <person name="Carlstrom C.I."/>
            <person name="Lucas L.N."/>
            <person name="Engelbrektson A.L."/>
            <person name="Coates J.D."/>
        </authorList>
    </citation>
    <scope>NUCLEOTIDE SEQUENCE [LARGE SCALE GENOMIC DNA]</scope>
    <source>
        <strain evidence="2">BM706</strain>
    </source>
</reference>
<evidence type="ECO:0000256" key="1">
    <source>
        <dbReference type="SAM" id="SignalP"/>
    </source>
</evidence>
<dbReference type="EMBL" id="PKTG01000028">
    <property type="protein sequence ID" value="PLX19479.1"/>
    <property type="molecule type" value="Genomic_DNA"/>
</dbReference>
<dbReference type="Proteomes" id="UP000234857">
    <property type="component" value="Unassembled WGS sequence"/>
</dbReference>
<keyword evidence="1" id="KW-0732">Signal</keyword>
<comment type="caution">
    <text evidence="2">The sequence shown here is derived from an EMBL/GenBank/DDBJ whole genome shotgun (WGS) entry which is preliminary data.</text>
</comment>
<feature type="chain" id="PRO_5016266118" evidence="1">
    <location>
        <begin position="22"/>
        <end position="269"/>
    </location>
</feature>
<feature type="signal peptide" evidence="1">
    <location>
        <begin position="1"/>
        <end position="21"/>
    </location>
</feature>
<organism evidence="2 3">
    <name type="scientific">Muiribacterium halophilum</name>
    <dbReference type="NCBI Taxonomy" id="2053465"/>
    <lineage>
        <taxon>Bacteria</taxon>
        <taxon>Candidatus Muiribacteriota</taxon>
        <taxon>Candidatus Muiribacteriia</taxon>
        <taxon>Candidatus Muiribacteriales</taxon>
        <taxon>Candidatus Muiribacteriaceae</taxon>
        <taxon>Candidatus Muiribacterium</taxon>
    </lineage>
</organism>